<name>A0A3E4N2T2_9BACT</name>
<dbReference type="Pfam" id="PF03629">
    <property type="entry name" value="SASA"/>
    <property type="match status" value="1"/>
</dbReference>
<feature type="domain" description="Sialate O-acetylesterase" evidence="2">
    <location>
        <begin position="18"/>
        <end position="192"/>
    </location>
</feature>
<organism evidence="3 5">
    <name type="scientific">Phocaeicola plebeius</name>
    <dbReference type="NCBI Taxonomy" id="310297"/>
    <lineage>
        <taxon>Bacteria</taxon>
        <taxon>Pseudomonadati</taxon>
        <taxon>Bacteroidota</taxon>
        <taxon>Bacteroidia</taxon>
        <taxon>Bacteroidales</taxon>
        <taxon>Bacteroidaceae</taxon>
        <taxon>Phocaeicola</taxon>
    </lineage>
</organism>
<keyword evidence="1" id="KW-0378">Hydrolase</keyword>
<comment type="caution">
    <text evidence="3">The sequence shown here is derived from an EMBL/GenBank/DDBJ whole genome shotgun (WGS) entry which is preliminary data.</text>
</comment>
<dbReference type="Gene3D" id="3.40.50.1110">
    <property type="entry name" value="SGNH hydrolase"/>
    <property type="match status" value="1"/>
</dbReference>
<dbReference type="EMBL" id="QRHQ01000011">
    <property type="protein sequence ID" value="RHF91297.1"/>
    <property type="molecule type" value="Genomic_DNA"/>
</dbReference>
<dbReference type="Proteomes" id="UP000260862">
    <property type="component" value="Unassembled WGS sequence"/>
</dbReference>
<evidence type="ECO:0000313" key="6">
    <source>
        <dbReference type="Proteomes" id="UP000283485"/>
    </source>
</evidence>
<dbReference type="InterPro" id="IPR039329">
    <property type="entry name" value="SIAE"/>
</dbReference>
<dbReference type="InterPro" id="IPR005181">
    <property type="entry name" value="SASA"/>
</dbReference>
<protein>
    <recommendedName>
        <fullName evidence="2">Sialate O-acetylesterase domain-containing protein</fullName>
    </recommendedName>
</protein>
<evidence type="ECO:0000256" key="1">
    <source>
        <dbReference type="ARBA" id="ARBA00022801"/>
    </source>
</evidence>
<gene>
    <name evidence="4" type="ORF">DW653_07585</name>
    <name evidence="3" type="ORF">DXD04_08795</name>
</gene>
<keyword evidence="5" id="KW-1185">Reference proteome</keyword>
<dbReference type="GO" id="GO:0005975">
    <property type="term" value="P:carbohydrate metabolic process"/>
    <property type="evidence" value="ECO:0007669"/>
    <property type="project" value="TreeGrafter"/>
</dbReference>
<dbReference type="PANTHER" id="PTHR22901:SF0">
    <property type="entry name" value="SIALATE O-ACETYLESTERASE"/>
    <property type="match status" value="1"/>
</dbReference>
<evidence type="ECO:0000313" key="5">
    <source>
        <dbReference type="Proteomes" id="UP000260862"/>
    </source>
</evidence>
<evidence type="ECO:0000259" key="2">
    <source>
        <dbReference type="Pfam" id="PF03629"/>
    </source>
</evidence>
<dbReference type="AlphaFoldDB" id="A0A3E4N2T2"/>
<reference evidence="5 6" key="1">
    <citation type="submission" date="2018-08" db="EMBL/GenBank/DDBJ databases">
        <title>A genome reference for cultivated species of the human gut microbiota.</title>
        <authorList>
            <person name="Zou Y."/>
            <person name="Xue W."/>
            <person name="Luo G."/>
        </authorList>
    </citation>
    <scope>NUCLEOTIDE SEQUENCE [LARGE SCALE GENOMIC DNA]</scope>
    <source>
        <strain evidence="4 6">AM23-23</strain>
        <strain evidence="3 5">TF10-3AC</strain>
    </source>
</reference>
<dbReference type="SUPFAM" id="SSF52266">
    <property type="entry name" value="SGNH hydrolase"/>
    <property type="match status" value="1"/>
</dbReference>
<sequence>MPHKVGGGYSRKYARATAYFFARYLTEHLKVPVGILVSAWGGTPAEVWTPAEIVEKDEILSKNKLKDYPWWPIKPGVLYNQMIHPLVPYQIAGCIWYQGESNHENAPSYARLVSKMVEAWRKDFEWDFPFYYVQIAPHTYGAKNNTPALLREQQELMLGQVKNTAMINISDLVENVKDIHPRNKRAIGERLACLAMDKVYGQFTGAYESPCLHDARVVKRNLEVTLEGNFNTLHSTTKEVTGLTVVDCTGKQVAVNARLKGKSLQIPLRGLKAPYQVYYCFDEATIGSLRTDADMPVLPFRTAKIEVK</sequence>
<proteinExistence type="predicted"/>
<evidence type="ECO:0000313" key="4">
    <source>
        <dbReference type="EMBL" id="RHF91297.1"/>
    </source>
</evidence>
<evidence type="ECO:0000313" key="3">
    <source>
        <dbReference type="EMBL" id="RGK55886.1"/>
    </source>
</evidence>
<dbReference type="Proteomes" id="UP000283485">
    <property type="component" value="Unassembled WGS sequence"/>
</dbReference>
<accession>A0A3E4N2T2</accession>
<dbReference type="PANTHER" id="PTHR22901">
    <property type="entry name" value="SIALATE O-ACETYLESTERASE"/>
    <property type="match status" value="1"/>
</dbReference>
<dbReference type="GO" id="GO:0001681">
    <property type="term" value="F:sialate O-acetylesterase activity"/>
    <property type="evidence" value="ECO:0007669"/>
    <property type="project" value="InterPro"/>
</dbReference>
<dbReference type="EMBL" id="QSQT01000014">
    <property type="protein sequence ID" value="RGK55886.1"/>
    <property type="molecule type" value="Genomic_DNA"/>
</dbReference>
<dbReference type="InterPro" id="IPR036514">
    <property type="entry name" value="SGNH_hydro_sf"/>
</dbReference>